<dbReference type="InterPro" id="IPR016162">
    <property type="entry name" value="Ald_DH_N"/>
</dbReference>
<proteinExistence type="inferred from homology"/>
<evidence type="ECO:0000313" key="5">
    <source>
        <dbReference type="EMBL" id="ACS81866.1"/>
    </source>
</evidence>
<organism evidence="5 6">
    <name type="scientific">Maridesulfovibrio salexigens (strain ATCC 14822 / DSM 2638 / NCIMB 8403 / VKM B-1763)</name>
    <name type="common">Desulfovibrio salexigens</name>
    <dbReference type="NCBI Taxonomy" id="526222"/>
    <lineage>
        <taxon>Bacteria</taxon>
        <taxon>Pseudomonadati</taxon>
        <taxon>Thermodesulfobacteriota</taxon>
        <taxon>Desulfovibrionia</taxon>
        <taxon>Desulfovibrionales</taxon>
        <taxon>Desulfovibrionaceae</taxon>
        <taxon>Maridesulfovibrio</taxon>
    </lineage>
</organism>
<dbReference type="AlphaFoldDB" id="C6BUS2"/>
<dbReference type="InterPro" id="IPR044148">
    <property type="entry name" value="ALDH_GabD1-like"/>
</dbReference>
<dbReference type="InterPro" id="IPR016161">
    <property type="entry name" value="Ald_DH/histidinol_DH"/>
</dbReference>
<evidence type="ECO:0000256" key="1">
    <source>
        <dbReference type="ARBA" id="ARBA00009986"/>
    </source>
</evidence>
<dbReference type="eggNOG" id="COG1012">
    <property type="taxonomic scope" value="Bacteria"/>
</dbReference>
<dbReference type="CDD" id="cd07100">
    <property type="entry name" value="ALDH_SSADH1_GabD1"/>
    <property type="match status" value="1"/>
</dbReference>
<dbReference type="SUPFAM" id="SSF53720">
    <property type="entry name" value="ALDH-like"/>
    <property type="match status" value="1"/>
</dbReference>
<dbReference type="FunFam" id="3.40.309.10:FF:000009">
    <property type="entry name" value="Aldehyde dehydrogenase A"/>
    <property type="match status" value="1"/>
</dbReference>
<protein>
    <submittedName>
        <fullName evidence="5">Aldehyde Dehydrogenase</fullName>
    </submittedName>
</protein>
<evidence type="ECO:0000259" key="4">
    <source>
        <dbReference type="Pfam" id="PF00171"/>
    </source>
</evidence>
<dbReference type="InterPro" id="IPR016163">
    <property type="entry name" value="Ald_DH_C"/>
</dbReference>
<name>C6BUS2_MARSD</name>
<dbReference type="EMBL" id="CP001649">
    <property type="protein sequence ID" value="ACS81866.1"/>
    <property type="molecule type" value="Genomic_DNA"/>
</dbReference>
<dbReference type="PANTHER" id="PTHR43217:SF1">
    <property type="entry name" value="SUCCINATE SEMIALDEHYDE DEHYDROGENASE [NAD(P)+] SAD"/>
    <property type="match status" value="1"/>
</dbReference>
<feature type="domain" description="Aldehyde dehydrogenase" evidence="4">
    <location>
        <begin position="3"/>
        <end position="451"/>
    </location>
</feature>
<dbReference type="GO" id="GO:0004030">
    <property type="term" value="F:aldehyde dehydrogenase [NAD(P)+] activity"/>
    <property type="evidence" value="ECO:0007669"/>
    <property type="project" value="InterPro"/>
</dbReference>
<dbReference type="Gene3D" id="3.40.605.10">
    <property type="entry name" value="Aldehyde Dehydrogenase, Chain A, domain 1"/>
    <property type="match status" value="1"/>
</dbReference>
<evidence type="ECO:0000313" key="6">
    <source>
        <dbReference type="Proteomes" id="UP000002601"/>
    </source>
</evidence>
<dbReference type="Pfam" id="PF00171">
    <property type="entry name" value="Aldedh"/>
    <property type="match status" value="1"/>
</dbReference>
<sequence>MAIQSTNPMTGKVEKSFDEYSSAETSAILNSVADAYSTWKLSSLEQRADCLRNLAVLLRERADHFAELMAAEMGKPLKSGRAEVLKSATVCDFYADNGAAMLASEPKTVDGMQCSVEYAPMGTVLAVMPWNYPVWQVLRIAVPTLMAGNTMLLKHAPNVPQCALAIEELFRESMFPENVFRTLIVGTGQVEDVLAEDSVIGVCLTGSVRAGRAVAALAGAHLKRSVMELGGSDAFVVLADADLDKAAATGAESRCSNAGQACIAAKRFIVHNDVYDEFVGKLKERMESVPMGNPLDENTVMGPMASHQFRDNLIGQVNSCLKAGGKVVCGGEVPEAEGAFYPPTIITDVPFESQAGRDEIFGPVALVFRAESEEKAMEMANDSAFGLGGSVWTSDVEKGLRLARQIEAGLVYVNGRVSSRPPLPFGGVKNSGYGRELSTYGIREFVNVKSVCIG</sequence>
<keyword evidence="6" id="KW-1185">Reference proteome</keyword>
<evidence type="ECO:0000256" key="3">
    <source>
        <dbReference type="ARBA" id="ARBA00023002"/>
    </source>
</evidence>
<dbReference type="HOGENOM" id="CLU_005391_1_0_7"/>
<keyword evidence="3" id="KW-0560">Oxidoreductase</keyword>
<comment type="similarity">
    <text evidence="1">Belongs to the aldehyde dehydrogenase family.</text>
</comment>
<keyword evidence="2" id="KW-0521">NADP</keyword>
<dbReference type="FunFam" id="3.40.605.10:FF:000012">
    <property type="entry name" value="NAD-dependent succinate-semialdehyde dehydrogenase"/>
    <property type="match status" value="1"/>
</dbReference>
<dbReference type="Proteomes" id="UP000002601">
    <property type="component" value="Chromosome"/>
</dbReference>
<dbReference type="GO" id="GO:0004777">
    <property type="term" value="F:succinate-semialdehyde dehydrogenase (NAD+) activity"/>
    <property type="evidence" value="ECO:0007669"/>
    <property type="project" value="TreeGrafter"/>
</dbReference>
<dbReference type="InterPro" id="IPR047110">
    <property type="entry name" value="GABD/Sad-like"/>
</dbReference>
<reference evidence="5 6" key="1">
    <citation type="submission" date="2009-06" db="EMBL/GenBank/DDBJ databases">
        <title>Complete sequence of Desulfovibrio salexigens DSM 2638.</title>
        <authorList>
            <consortium name="US DOE Joint Genome Institute"/>
            <person name="Lucas S."/>
            <person name="Copeland A."/>
            <person name="Lapidus A."/>
            <person name="Glavina del Rio T."/>
            <person name="Tice H."/>
            <person name="Bruce D."/>
            <person name="Goodwin L."/>
            <person name="Pitluck S."/>
            <person name="Munk A.C."/>
            <person name="Brettin T."/>
            <person name="Detter J.C."/>
            <person name="Han C."/>
            <person name="Tapia R."/>
            <person name="Larimer F."/>
            <person name="Land M."/>
            <person name="Hauser L."/>
            <person name="Kyrpides N."/>
            <person name="Anderson I."/>
            <person name="Wall J.D."/>
            <person name="Arkin A.P."/>
            <person name="Dehal P."/>
            <person name="Chivian D."/>
            <person name="Giles B."/>
            <person name="Hazen T.C."/>
        </authorList>
    </citation>
    <scope>NUCLEOTIDE SEQUENCE [LARGE SCALE GENOMIC DNA]</scope>
    <source>
        <strain evidence="6">ATCC 14822 / DSM 2638 / NCIMB 8403 / VKM B-1763</strain>
    </source>
</reference>
<dbReference type="RefSeq" id="WP_015853682.1">
    <property type="nucleotide sequence ID" value="NC_012881.1"/>
</dbReference>
<dbReference type="KEGG" id="dsa:Desal_3821"/>
<gene>
    <name evidence="5" type="ordered locus">Desal_3821</name>
</gene>
<dbReference type="InterPro" id="IPR015590">
    <property type="entry name" value="Aldehyde_DH_dom"/>
</dbReference>
<accession>C6BUS2</accession>
<dbReference type="PANTHER" id="PTHR43217">
    <property type="entry name" value="SUCCINATE SEMIALDEHYDE DEHYDROGENASE [NAD(P)+] SAD"/>
    <property type="match status" value="1"/>
</dbReference>
<dbReference type="Gene3D" id="3.40.309.10">
    <property type="entry name" value="Aldehyde Dehydrogenase, Chain A, domain 2"/>
    <property type="match status" value="1"/>
</dbReference>
<dbReference type="STRING" id="526222.Desal_3821"/>
<evidence type="ECO:0000256" key="2">
    <source>
        <dbReference type="ARBA" id="ARBA00022857"/>
    </source>
</evidence>